<dbReference type="HOGENOM" id="CLU_044962_2_2_6"/>
<dbReference type="Pfam" id="PF07751">
    <property type="entry name" value="Abi_2"/>
    <property type="match status" value="1"/>
</dbReference>
<sequence>MAEPVKVHKEYDELIDLLLSRGMSVPDRDHAIKKISQVGYYRLSGFWYLCRIPHITPDNIRTRIDNVRPGTDFRAVYDLYLFDKRMRLLMMNALERIEVYVRSVIAHELGKISPLAYLDDSLINPKHLRTRSNGRCSARDEWLNKHRNEIAKSREDFIKWHENKYDGVPFWVAIEVWDFGLMSKYYAMLKDGYRNRILSRLGIAAGNGAIFQNWLSAMNVLRNRCAHHSRIWNKVNEPKLMPLPNYPYFERLSMNDDAYERMYGMIAVLWFLVKKIGPGSKWIRNIADLIDNDKPRLPGCNLTAMGLPNNNGFPRSLFDID</sequence>
<name>A0A076LQ27_9GAMM</name>
<dbReference type="Proteomes" id="UP000028681">
    <property type="component" value="Chromosome"/>
</dbReference>
<dbReference type="InterPro" id="IPR017034">
    <property type="entry name" value="Abi_system_AbiD/AbiF"/>
</dbReference>
<dbReference type="InterPro" id="IPR011664">
    <property type="entry name" value="Abi_system_AbiD/AbiF-like"/>
</dbReference>
<dbReference type="GeneID" id="33941760"/>
<dbReference type="EMBL" id="CP006664">
    <property type="protein sequence ID" value="AIJ10056.1"/>
    <property type="molecule type" value="Genomic_DNA"/>
</dbReference>
<gene>
    <name evidence="1" type="ORF">ETEE_3636</name>
</gene>
<accession>A0A076LQ27</accession>
<dbReference type="PIRSF" id="PIRSF034934">
    <property type="entry name" value="AbiF_AbiD"/>
    <property type="match status" value="1"/>
</dbReference>
<organism evidence="1 2">
    <name type="scientific">Edwardsiella anguillarum ET080813</name>
    <dbReference type="NCBI Taxonomy" id="667120"/>
    <lineage>
        <taxon>Bacteria</taxon>
        <taxon>Pseudomonadati</taxon>
        <taxon>Pseudomonadota</taxon>
        <taxon>Gammaproteobacteria</taxon>
        <taxon>Enterobacterales</taxon>
        <taxon>Hafniaceae</taxon>
        <taxon>Edwardsiella</taxon>
    </lineage>
</organism>
<evidence type="ECO:0000313" key="2">
    <source>
        <dbReference type="Proteomes" id="UP000028681"/>
    </source>
</evidence>
<dbReference type="KEGG" id="ete:ETEE_3636"/>
<reference evidence="1 2" key="1">
    <citation type="journal article" date="2012" name="PLoS ONE">
        <title>Edwardsiella comparative phylogenomics reveal the new intra/inter-species taxonomic relationships, virulence evolution and niche adaptation mechanisms.</title>
        <authorList>
            <person name="Yang M."/>
            <person name="Lv Y."/>
            <person name="Xiao J."/>
            <person name="Wu H."/>
            <person name="Zheng H."/>
            <person name="Liu Q."/>
            <person name="Zhang Y."/>
            <person name="Wang Q."/>
        </authorList>
    </citation>
    <scope>NUCLEOTIDE SEQUENCE [LARGE SCALE GENOMIC DNA]</scope>
    <source>
        <strain evidence="2">080813</strain>
    </source>
</reference>
<proteinExistence type="predicted"/>
<dbReference type="AlphaFoldDB" id="A0A076LQ27"/>
<protein>
    <submittedName>
        <fullName evidence="1">Abi-like protein</fullName>
    </submittedName>
</protein>
<evidence type="ECO:0000313" key="1">
    <source>
        <dbReference type="EMBL" id="AIJ10056.1"/>
    </source>
</evidence>
<dbReference type="RefSeq" id="WP_071881930.1">
    <property type="nucleotide sequence ID" value="NZ_CP006664.1"/>
</dbReference>